<dbReference type="InterPro" id="IPR026866">
    <property type="entry name" value="CR006_AAA"/>
</dbReference>
<protein>
    <submittedName>
        <fullName evidence="3">Uncharacterized protein conserved in bacteria</fullName>
    </submittedName>
</protein>
<gene>
    <name evidence="3" type="ORF">NCTC12195_00236</name>
</gene>
<sequence>MTKSPMSFCPTCYSEMSKQLKEELNISISKVIEEENIRALEDEIDSIYFLKLRSLPINEKLDISNQNNLNEEIENYHHQTKIIIDMLHDKKRKLYEEINLDDEVLGLKETISKIVSKIRLLTNNIDGYNKRFRNQQKLIDEAIELNDNLAYFETSFQFNSYEEKRKSVDRLKGELNNLESEKQIVEDKINSLLTKMKKTDIALNEINSNLTQIFYDKNRLQLEHSENKYYVKSRGKTVQLKDLSVGEQNIIGLCYFFSIINKNKSTNDLFSDKLLVVLDDPISSFDRENKIGVYNLLSTYFKKIESGNSDSKIIVLTHDMEVFLNIEKILHNLPNNNKTNAMILDREGLKRADKNLKHQYTKNINDIYDFACGKKDELEDVIGNVMRKVFEAFSTFNYKCGFDSILTDENIMKEIEDNREREFFKNFMFRLVFHNESHMLDITKNITDLNHYSYLSIEEKIYTAKMMIVLLYRLNQTHVTAYVNNLKKDGYIDKWMDQIKSVSIV</sequence>
<dbReference type="Gene3D" id="3.40.50.300">
    <property type="entry name" value="P-loop containing nucleotide triphosphate hydrolases"/>
    <property type="match status" value="1"/>
</dbReference>
<accession>A0A380FBX5</accession>
<dbReference type="InterPro" id="IPR027417">
    <property type="entry name" value="P-loop_NTPase"/>
</dbReference>
<organism evidence="3 4">
    <name type="scientific">Staphylococcus gallinarum</name>
    <dbReference type="NCBI Taxonomy" id="1293"/>
    <lineage>
        <taxon>Bacteria</taxon>
        <taxon>Bacillati</taxon>
        <taxon>Bacillota</taxon>
        <taxon>Bacilli</taxon>
        <taxon>Bacillales</taxon>
        <taxon>Staphylococcaceae</taxon>
        <taxon>Staphylococcus</taxon>
    </lineage>
</organism>
<proteinExistence type="predicted"/>
<reference evidence="3 4" key="1">
    <citation type="submission" date="2018-06" db="EMBL/GenBank/DDBJ databases">
        <authorList>
            <consortium name="Pathogen Informatics"/>
            <person name="Doyle S."/>
        </authorList>
    </citation>
    <scope>NUCLEOTIDE SEQUENCE [LARGE SCALE GENOMIC DNA]</scope>
    <source>
        <strain evidence="3 4">NCTC12195</strain>
    </source>
</reference>
<dbReference type="SUPFAM" id="SSF52540">
    <property type="entry name" value="P-loop containing nucleoside triphosphate hydrolases"/>
    <property type="match status" value="1"/>
</dbReference>
<dbReference type="Proteomes" id="UP000255277">
    <property type="component" value="Unassembled WGS sequence"/>
</dbReference>
<evidence type="ECO:0000313" key="3">
    <source>
        <dbReference type="EMBL" id="SUM30836.1"/>
    </source>
</evidence>
<feature type="coiled-coil region" evidence="1">
    <location>
        <begin position="161"/>
        <end position="195"/>
    </location>
</feature>
<evidence type="ECO:0000259" key="2">
    <source>
        <dbReference type="Pfam" id="PF13166"/>
    </source>
</evidence>
<dbReference type="EMBL" id="UHDK01000001">
    <property type="protein sequence ID" value="SUM30836.1"/>
    <property type="molecule type" value="Genomic_DNA"/>
</dbReference>
<dbReference type="Pfam" id="PF13166">
    <property type="entry name" value="AAA_13"/>
    <property type="match status" value="1"/>
</dbReference>
<evidence type="ECO:0000313" key="4">
    <source>
        <dbReference type="Proteomes" id="UP000255277"/>
    </source>
</evidence>
<dbReference type="AlphaFoldDB" id="A0A380FBX5"/>
<keyword evidence="1" id="KW-0175">Coiled coil</keyword>
<name>A0A380FBX5_STAGA</name>
<feature type="domain" description="Protein CR006 P-loop" evidence="2">
    <location>
        <begin position="8"/>
        <end position="441"/>
    </location>
</feature>
<evidence type="ECO:0000256" key="1">
    <source>
        <dbReference type="SAM" id="Coils"/>
    </source>
</evidence>